<accession>A0A150LYH1</accession>
<dbReference type="Proteomes" id="UP000075455">
    <property type="component" value="Unassembled WGS sequence"/>
</dbReference>
<dbReference type="AlphaFoldDB" id="A0A150LYH1"/>
<dbReference type="PATRIC" id="fig|81408.3.peg.2794"/>
<gene>
    <name evidence="1" type="ORF">B4119_3677</name>
</gene>
<evidence type="ECO:0000313" key="1">
    <source>
        <dbReference type="EMBL" id="KYD16979.1"/>
    </source>
</evidence>
<dbReference type="EMBL" id="LQYS01000027">
    <property type="protein sequence ID" value="KYD16979.1"/>
    <property type="molecule type" value="Genomic_DNA"/>
</dbReference>
<name>A0A150LYH1_9BACL</name>
<dbReference type="eggNOG" id="ENOG50317QM">
    <property type="taxonomic scope" value="Bacteria"/>
</dbReference>
<dbReference type="STRING" id="81408.B4119_3677"/>
<evidence type="ECO:0000313" key="2">
    <source>
        <dbReference type="Proteomes" id="UP000075455"/>
    </source>
</evidence>
<reference evidence="1 2" key="1">
    <citation type="submission" date="2016-01" db="EMBL/GenBank/DDBJ databases">
        <title>Draft Genome Sequences of Seven Thermophilic Sporeformers Isolated from Foods.</title>
        <authorList>
            <person name="Berendsen E.M."/>
            <person name="Wells-Bennik M.H."/>
            <person name="Krawcyk A.O."/>
            <person name="De Jong A."/>
            <person name="Holsappel S."/>
            <person name="Eijlander R.T."/>
            <person name="Kuipers O.P."/>
        </authorList>
    </citation>
    <scope>NUCLEOTIDE SEQUENCE [LARGE SCALE GENOMIC DNA]</scope>
    <source>
        <strain evidence="1 2">B4119</strain>
    </source>
</reference>
<comment type="caution">
    <text evidence="1">The sequence shown here is derived from an EMBL/GenBank/DDBJ whole genome shotgun (WGS) entry which is preliminary data.</text>
</comment>
<proteinExistence type="predicted"/>
<sequence length="213" mass="25114">MDIDGREEDMASLKYTNKQHRKELTAMTKEEAAHILSVLLHELTKHWTKEKIHSDVLETIMKLRIQSADEQEYIHGLLMNVTFATESAHALQQIFGAMLEKQSLFSPKAVENMFNEAQANIRDHLLELTDRYREHFKQTVDRTERKEQLERSYSALLIVNRIQTDFLFQFIQEHNQEVARQFFNANPSDVLEAFHHLSSVYASRWLEGLELHY</sequence>
<organism evidence="1 2">
    <name type="scientific">Saccharococcus caldoxylosilyticus</name>
    <dbReference type="NCBI Taxonomy" id="81408"/>
    <lineage>
        <taxon>Bacteria</taxon>
        <taxon>Bacillati</taxon>
        <taxon>Bacillota</taxon>
        <taxon>Bacilli</taxon>
        <taxon>Bacillales</taxon>
        <taxon>Anoxybacillaceae</taxon>
        <taxon>Saccharococcus</taxon>
    </lineage>
</organism>
<protein>
    <submittedName>
        <fullName evidence="1">Uncharacterized protein</fullName>
    </submittedName>
</protein>